<comment type="caution">
    <text evidence="1">The sequence shown here is derived from an EMBL/GenBank/DDBJ whole genome shotgun (WGS) entry which is preliminary data.</text>
</comment>
<protein>
    <submittedName>
        <fullName evidence="1">Uncharacterized protein</fullName>
    </submittedName>
</protein>
<evidence type="ECO:0000313" key="2">
    <source>
        <dbReference type="Proteomes" id="UP000824120"/>
    </source>
</evidence>
<keyword evidence="2" id="KW-1185">Reference proteome</keyword>
<reference evidence="1 2" key="1">
    <citation type="submission" date="2020-09" db="EMBL/GenBank/DDBJ databases">
        <title>De no assembly of potato wild relative species, Solanum commersonii.</title>
        <authorList>
            <person name="Cho K."/>
        </authorList>
    </citation>
    <scope>NUCLEOTIDE SEQUENCE [LARGE SCALE GENOMIC DNA]</scope>
    <source>
        <strain evidence="1">LZ3.2</strain>
        <tissue evidence="1">Leaf</tissue>
    </source>
</reference>
<feature type="non-terminal residue" evidence="1">
    <location>
        <position position="1"/>
    </location>
</feature>
<organism evidence="1 2">
    <name type="scientific">Solanum commersonii</name>
    <name type="common">Commerson's wild potato</name>
    <name type="synonym">Commerson's nightshade</name>
    <dbReference type="NCBI Taxonomy" id="4109"/>
    <lineage>
        <taxon>Eukaryota</taxon>
        <taxon>Viridiplantae</taxon>
        <taxon>Streptophyta</taxon>
        <taxon>Embryophyta</taxon>
        <taxon>Tracheophyta</taxon>
        <taxon>Spermatophyta</taxon>
        <taxon>Magnoliopsida</taxon>
        <taxon>eudicotyledons</taxon>
        <taxon>Gunneridae</taxon>
        <taxon>Pentapetalae</taxon>
        <taxon>asterids</taxon>
        <taxon>lamiids</taxon>
        <taxon>Solanales</taxon>
        <taxon>Solanaceae</taxon>
        <taxon>Solanoideae</taxon>
        <taxon>Solaneae</taxon>
        <taxon>Solanum</taxon>
    </lineage>
</organism>
<dbReference type="EMBL" id="JACXVP010000009">
    <property type="protein sequence ID" value="KAG5585756.1"/>
    <property type="molecule type" value="Genomic_DNA"/>
</dbReference>
<sequence>MKSNGYKNLNLNLNEVIRIEKTHFQLGEDELLSSTCLCSGPLGGITSLRGTIRRSADCSFHRLFDPLPSRLCLLKQRVECFPSGILQDATQDSIMNIHNKTQITHEKINCVLKDSSCDTPLLKILMITILATNIRNQIQYSHSERGTQCMFLPIGLPLFSHRSSIRLTQDKKGLFKACNGAECKSM</sequence>
<gene>
    <name evidence="1" type="ORF">H5410_046190</name>
</gene>
<proteinExistence type="predicted"/>
<evidence type="ECO:0000313" key="1">
    <source>
        <dbReference type="EMBL" id="KAG5585756.1"/>
    </source>
</evidence>
<accession>A0A9J5XEV4</accession>
<dbReference type="AlphaFoldDB" id="A0A9J5XEV4"/>
<name>A0A9J5XEV4_SOLCO</name>
<dbReference type="Proteomes" id="UP000824120">
    <property type="component" value="Chromosome 9"/>
</dbReference>